<dbReference type="InterPro" id="IPR036375">
    <property type="entry name" value="Hemopexin-like_dom_sf"/>
</dbReference>
<proteinExistence type="predicted"/>
<dbReference type="EMBL" id="KN613389">
    <property type="protein sequence ID" value="KHJ74782.1"/>
    <property type="molecule type" value="Genomic_DNA"/>
</dbReference>
<sequence length="137" mass="14845">MLADTTTTRRPSRPPFGDDDSGRGGSGRTSSFGGGSSGSSGGCPNSLDAYALSTAIRSLICSLVPPFMLYLVGKFSRQTYRINELFTTAPPRVEAAVFNPISGMMLLFSNRQVYGYYYSRLRGMFQLDPGYPKATTL</sequence>
<accession>A0A0B1RUD4</accession>
<evidence type="ECO:0000313" key="3">
    <source>
        <dbReference type="Proteomes" id="UP000053660"/>
    </source>
</evidence>
<dbReference type="OrthoDB" id="406838at2759"/>
<gene>
    <name evidence="2" type="ORF">OESDEN_25602</name>
</gene>
<protein>
    <submittedName>
        <fullName evidence="2">Uncharacterized protein</fullName>
    </submittedName>
</protein>
<dbReference type="Gene3D" id="2.110.10.10">
    <property type="entry name" value="Hemopexin-like domain"/>
    <property type="match status" value="1"/>
</dbReference>
<dbReference type="AlphaFoldDB" id="A0A0B1RUD4"/>
<organism evidence="2 3">
    <name type="scientific">Oesophagostomum dentatum</name>
    <name type="common">Nodular worm</name>
    <dbReference type="NCBI Taxonomy" id="61180"/>
    <lineage>
        <taxon>Eukaryota</taxon>
        <taxon>Metazoa</taxon>
        <taxon>Ecdysozoa</taxon>
        <taxon>Nematoda</taxon>
        <taxon>Chromadorea</taxon>
        <taxon>Rhabditida</taxon>
        <taxon>Rhabditina</taxon>
        <taxon>Rhabditomorpha</taxon>
        <taxon>Strongyloidea</taxon>
        <taxon>Strongylidae</taxon>
        <taxon>Oesophagostomum</taxon>
    </lineage>
</organism>
<feature type="compositionally biased region" description="Gly residues" evidence="1">
    <location>
        <begin position="23"/>
        <end position="41"/>
    </location>
</feature>
<reference evidence="2 3" key="1">
    <citation type="submission" date="2014-03" db="EMBL/GenBank/DDBJ databases">
        <title>Draft genome of the hookworm Oesophagostomum dentatum.</title>
        <authorList>
            <person name="Mitreva M."/>
        </authorList>
    </citation>
    <scope>NUCLEOTIDE SEQUENCE [LARGE SCALE GENOMIC DNA]</scope>
    <source>
        <strain evidence="2 3">OD-Hann</strain>
    </source>
</reference>
<evidence type="ECO:0000313" key="2">
    <source>
        <dbReference type="EMBL" id="KHJ74782.1"/>
    </source>
</evidence>
<name>A0A0B1RUD4_OESDE</name>
<keyword evidence="3" id="KW-1185">Reference proteome</keyword>
<evidence type="ECO:0000256" key="1">
    <source>
        <dbReference type="SAM" id="MobiDB-lite"/>
    </source>
</evidence>
<dbReference type="Proteomes" id="UP000053660">
    <property type="component" value="Unassembled WGS sequence"/>
</dbReference>
<dbReference type="SUPFAM" id="SSF50923">
    <property type="entry name" value="Hemopexin-like domain"/>
    <property type="match status" value="1"/>
</dbReference>
<feature type="region of interest" description="Disordered" evidence="1">
    <location>
        <begin position="1"/>
        <end position="42"/>
    </location>
</feature>